<proteinExistence type="predicted"/>
<keyword evidence="1" id="KW-1133">Transmembrane helix</keyword>
<organism evidence="2 3">
    <name type="scientific">Corynebacterium lizhenjunii</name>
    <dbReference type="NCBI Taxonomy" id="2709394"/>
    <lineage>
        <taxon>Bacteria</taxon>
        <taxon>Bacillati</taxon>
        <taxon>Actinomycetota</taxon>
        <taxon>Actinomycetes</taxon>
        <taxon>Mycobacteriales</taxon>
        <taxon>Corynebacteriaceae</taxon>
        <taxon>Corynebacterium</taxon>
    </lineage>
</organism>
<sequence length="50" mass="5401">MLAVTDGGCWLWRKLGYPGSVGTVIALVIIVPIALGVFVVVMEKLEENEL</sequence>
<keyword evidence="3" id="KW-1185">Reference proteome</keyword>
<feature type="transmembrane region" description="Helical" evidence="1">
    <location>
        <begin position="20"/>
        <end position="41"/>
    </location>
</feature>
<accession>A0A7T0KFV1</accession>
<keyword evidence="1" id="KW-0472">Membrane</keyword>
<dbReference type="Proteomes" id="UP000594681">
    <property type="component" value="Chromosome"/>
</dbReference>
<protein>
    <submittedName>
        <fullName evidence="2">Uncharacterized protein</fullName>
    </submittedName>
</protein>
<gene>
    <name evidence="2" type="ORF">G7Y31_00965</name>
</gene>
<evidence type="ECO:0000313" key="2">
    <source>
        <dbReference type="EMBL" id="QPK79329.1"/>
    </source>
</evidence>
<evidence type="ECO:0000313" key="3">
    <source>
        <dbReference type="Proteomes" id="UP000594681"/>
    </source>
</evidence>
<dbReference type="EMBL" id="CP064954">
    <property type="protein sequence ID" value="QPK79329.1"/>
    <property type="molecule type" value="Genomic_DNA"/>
</dbReference>
<name>A0A7T0KFV1_9CORY</name>
<dbReference type="AlphaFoldDB" id="A0A7T0KFV1"/>
<keyword evidence="1" id="KW-0812">Transmembrane</keyword>
<evidence type="ECO:0000256" key="1">
    <source>
        <dbReference type="SAM" id="Phobius"/>
    </source>
</evidence>
<reference evidence="2 3" key="1">
    <citation type="submission" date="2020-11" db="EMBL/GenBank/DDBJ databases">
        <title>Corynebacterium sp. ZJ-599.</title>
        <authorList>
            <person name="Zhou J."/>
        </authorList>
    </citation>
    <scope>NUCLEOTIDE SEQUENCE [LARGE SCALE GENOMIC DNA]</scope>
    <source>
        <strain evidence="2 3">ZJ-599</strain>
    </source>
</reference>
<dbReference type="KEGG" id="cliz:G7Y31_00965"/>
<dbReference type="RefSeq" id="WP_165010817.1">
    <property type="nucleotide sequence ID" value="NZ_CP064954.1"/>
</dbReference>